<accession>A0A6N2BRX7</accession>
<dbReference type="AlphaFoldDB" id="A0A6N2BRX7"/>
<name>A0A6N2BRX7_SOLCI</name>
<proteinExistence type="predicted"/>
<evidence type="ECO:0000313" key="1">
    <source>
        <dbReference type="EMBL" id="TMW95711.1"/>
    </source>
</evidence>
<dbReference type="EMBL" id="RXGB01002253">
    <property type="protein sequence ID" value="TMW95711.1"/>
    <property type="molecule type" value="Genomic_DNA"/>
</dbReference>
<sequence>MEDDLDFFGSYSWVKESFDLTLTYLKNHINLRKQGEIDDKVESDQFKYKERSMKIVHPYLIPMVHNEELLPIDEDFSAIDEEFMDGVDGVAVDKVTCHVVAVDDVTDEVGCSIDPMVVIDEVTGVDVVDEVESGEVTGVVDDVASGGVAGVIISYEVVSGKMENVVDDVACVVDPVTVDVIDEVVVQFDSMAINNVADTVHPGEGVVDPVATDVINEVESFDVVDQVVETKKEEEKEDDNVEVDEMSIVMELNGDINGDEKNN</sequence>
<reference evidence="1" key="1">
    <citation type="submission" date="2019-05" db="EMBL/GenBank/DDBJ databases">
        <title>The de novo reference genome and transcriptome assemblies of the wild tomato species Solanum chilense.</title>
        <authorList>
            <person name="Stam R."/>
            <person name="Nosenko T."/>
            <person name="Hoerger A.C."/>
            <person name="Stephan W."/>
            <person name="Seidel M.A."/>
            <person name="Kuhn J.M.M."/>
            <person name="Haberer G."/>
            <person name="Tellier A."/>
        </authorList>
    </citation>
    <scope>NUCLEOTIDE SEQUENCE</scope>
    <source>
        <tissue evidence="1">Mature leaves</tissue>
    </source>
</reference>
<protein>
    <submittedName>
        <fullName evidence="1">Uncharacterized protein</fullName>
    </submittedName>
</protein>
<gene>
    <name evidence="1" type="ORF">EJD97_008452</name>
</gene>
<comment type="caution">
    <text evidence="1">The sequence shown here is derived from an EMBL/GenBank/DDBJ whole genome shotgun (WGS) entry which is preliminary data.</text>
</comment>
<organism evidence="1">
    <name type="scientific">Solanum chilense</name>
    <name type="common">Tomato</name>
    <name type="synonym">Lycopersicon chilense</name>
    <dbReference type="NCBI Taxonomy" id="4083"/>
    <lineage>
        <taxon>Eukaryota</taxon>
        <taxon>Viridiplantae</taxon>
        <taxon>Streptophyta</taxon>
        <taxon>Embryophyta</taxon>
        <taxon>Tracheophyta</taxon>
        <taxon>Spermatophyta</taxon>
        <taxon>Magnoliopsida</taxon>
        <taxon>eudicotyledons</taxon>
        <taxon>Gunneridae</taxon>
        <taxon>Pentapetalae</taxon>
        <taxon>asterids</taxon>
        <taxon>lamiids</taxon>
        <taxon>Solanales</taxon>
        <taxon>Solanaceae</taxon>
        <taxon>Solanoideae</taxon>
        <taxon>Solaneae</taxon>
        <taxon>Solanum</taxon>
        <taxon>Solanum subgen. Lycopersicon</taxon>
    </lineage>
</organism>